<protein>
    <recommendedName>
        <fullName evidence="3">DUF6535 domain-containing protein</fullName>
    </recommendedName>
</protein>
<feature type="transmembrane region" description="Helical" evidence="2">
    <location>
        <begin position="286"/>
        <end position="310"/>
    </location>
</feature>
<dbReference type="EMBL" id="JBBXMP010000997">
    <property type="protein sequence ID" value="KAL0056747.1"/>
    <property type="molecule type" value="Genomic_DNA"/>
</dbReference>
<gene>
    <name evidence="4" type="ORF">AAF712_016644</name>
</gene>
<comment type="caution">
    <text evidence="4">The sequence shown here is derived from an EMBL/GenBank/DDBJ whole genome shotgun (WGS) entry which is preliminary data.</text>
</comment>
<feature type="domain" description="DUF6535" evidence="3">
    <location>
        <begin position="146"/>
        <end position="314"/>
    </location>
</feature>
<keyword evidence="2" id="KW-0472">Membrane</keyword>
<dbReference type="InterPro" id="IPR045338">
    <property type="entry name" value="DUF6535"/>
</dbReference>
<evidence type="ECO:0000313" key="4">
    <source>
        <dbReference type="EMBL" id="KAL0056747.1"/>
    </source>
</evidence>
<feature type="region of interest" description="Disordered" evidence="1">
    <location>
        <begin position="97"/>
        <end position="134"/>
    </location>
</feature>
<keyword evidence="5" id="KW-1185">Reference proteome</keyword>
<evidence type="ECO:0000259" key="3">
    <source>
        <dbReference type="Pfam" id="PF20153"/>
    </source>
</evidence>
<evidence type="ECO:0000256" key="2">
    <source>
        <dbReference type="SAM" id="Phobius"/>
    </source>
</evidence>
<feature type="transmembrane region" description="Helical" evidence="2">
    <location>
        <begin position="322"/>
        <end position="345"/>
    </location>
</feature>
<keyword evidence="2" id="KW-0812">Transmembrane</keyword>
<name>A0ABR2Z5B2_9AGAR</name>
<feature type="compositionally biased region" description="Basic and acidic residues" evidence="1">
    <location>
        <begin position="119"/>
        <end position="129"/>
    </location>
</feature>
<evidence type="ECO:0000256" key="1">
    <source>
        <dbReference type="SAM" id="MobiDB-lite"/>
    </source>
</evidence>
<organism evidence="4 5">
    <name type="scientific">Marasmius tenuissimus</name>
    <dbReference type="NCBI Taxonomy" id="585030"/>
    <lineage>
        <taxon>Eukaryota</taxon>
        <taxon>Fungi</taxon>
        <taxon>Dikarya</taxon>
        <taxon>Basidiomycota</taxon>
        <taxon>Agaricomycotina</taxon>
        <taxon>Agaricomycetes</taxon>
        <taxon>Agaricomycetidae</taxon>
        <taxon>Agaricales</taxon>
        <taxon>Marasmiineae</taxon>
        <taxon>Marasmiaceae</taxon>
        <taxon>Marasmius</taxon>
    </lineage>
</organism>
<reference evidence="4 5" key="1">
    <citation type="submission" date="2024-05" db="EMBL/GenBank/DDBJ databases">
        <title>A draft genome resource for the thread blight pathogen Marasmius tenuissimus strain MS-2.</title>
        <authorList>
            <person name="Yulfo-Soto G.E."/>
            <person name="Baruah I.K."/>
            <person name="Amoako-Attah I."/>
            <person name="Bukari Y."/>
            <person name="Meinhardt L.W."/>
            <person name="Bailey B.A."/>
            <person name="Cohen S.P."/>
        </authorList>
    </citation>
    <scope>NUCLEOTIDE SEQUENCE [LARGE SCALE GENOMIC DNA]</scope>
    <source>
        <strain evidence="4 5">MS-2</strain>
    </source>
</reference>
<evidence type="ECO:0000313" key="5">
    <source>
        <dbReference type="Proteomes" id="UP001437256"/>
    </source>
</evidence>
<dbReference type="Pfam" id="PF20153">
    <property type="entry name" value="DUF6535"/>
    <property type="match status" value="1"/>
</dbReference>
<dbReference type="Proteomes" id="UP001437256">
    <property type="component" value="Unassembled WGS sequence"/>
</dbReference>
<proteinExistence type="predicted"/>
<sequence length="946" mass="106954">MSSNEPTVNQSLGSLEEQTWSNQVGFERLISTFCRFVVIYRSFRPRQMGSNFRHITQSTAAGPSEKSRRRVKRAIRFQADSKQTLCVPPNAPFIQIKCHDNPTQTPSEPEEDTSPSFMHRSEQPDRYSDPTRATSTVLKPPLEKSWEVVTKEINSLDEGFIGGWKEDIDTLLVFAGLFSAVVTAFTVESYQWLDEAPEDATIALLAQIFQQMTGETVSRPPQFKVSTSIVCINVLWFFSLIIALIDALFALLCKQWLREHRRHTHTRTPEEALALRWLRNQSLERWHVPTILASLPILLELALFLFLVGLLELLRVRHPVPFMIAVIVVGFAGAFYLGTTILPAVDIIRQALQITPDLARTRVSGAAIKHSPVDFIANLPPMEYTCPYKSPQAWATFKVLRTISRLPPFPRLFSLFRKGGNSTILWSPTRAYEETIDPLTSWSLVDLEALQRSNIHLAPNFYELNAFRWVVTELRDTPIMVPHLQNILESFPSYLVMPAVFDQWLFHPGREWYIGDIGNALRSGRSSPGIKDYRSSFQRMFVEDRPNPELFNDVLHWTHVLINVGKLDSTHHQKLADLMHELNDRMVQAGYATVGFPVAFHRMDSLLESPKTRDLGSDLWRLCGDAGRIGLSRRDQRKSSTYFMHNLAAYIITSSPNYILHMPTTTTTSPFVQSQPGAKSLYDIHQAALGLGMVFPRWMHTMDIVRRVHQLPEDHFKTPPGLFPLPLQQLEKELSYKSRGGTEIDFGYLTILGDYWDNANTHNKRRLLSILSNHINEFHSQSTAESHANLDDGSEHSSPLVRSAVGLELITFINDRLVDEKEAYNLFGYDIMLAWRETIDHIKSARRDLPPGHFKPILHDGTHRPDQSPAPVIVSQGDAAGSASKEMAPPAAGTFYRSSLVEGENDAVGEGETLMENPAVVYPAGSQRANEWIAMKVGGLNADMNV</sequence>
<feature type="transmembrane region" description="Helical" evidence="2">
    <location>
        <begin position="234"/>
        <end position="253"/>
    </location>
</feature>
<keyword evidence="2" id="KW-1133">Transmembrane helix</keyword>
<accession>A0ABR2Z5B2</accession>
<feature type="region of interest" description="Disordered" evidence="1">
    <location>
        <begin position="860"/>
        <end position="889"/>
    </location>
</feature>